<keyword evidence="2" id="KW-1185">Reference proteome</keyword>
<proteinExistence type="predicted"/>
<sequence length="128" mass="14780">MANSFLEYYRFNVEIAPDRTVLMRTEKKRGEPFREYAQRWRELATQVQSPMMENEMIKCLIPIGEHISEGIRSKKIMDAESLSSVVEQQVKKMTGRKIKEADVHMVDNASERPRGVASTYATPTVRPC</sequence>
<gene>
    <name evidence="1" type="ORF">SO802_023266</name>
</gene>
<protein>
    <submittedName>
        <fullName evidence="1">Uncharacterized protein</fullName>
    </submittedName>
</protein>
<dbReference type="EMBL" id="JAZDWU010000008">
    <property type="protein sequence ID" value="KAK9993563.1"/>
    <property type="molecule type" value="Genomic_DNA"/>
</dbReference>
<evidence type="ECO:0000313" key="1">
    <source>
        <dbReference type="EMBL" id="KAK9993563.1"/>
    </source>
</evidence>
<dbReference type="AlphaFoldDB" id="A0AAW2C6J1"/>
<name>A0AAW2C6J1_9ROSI</name>
<dbReference type="Proteomes" id="UP001459277">
    <property type="component" value="Unassembled WGS sequence"/>
</dbReference>
<organism evidence="1 2">
    <name type="scientific">Lithocarpus litseifolius</name>
    <dbReference type="NCBI Taxonomy" id="425828"/>
    <lineage>
        <taxon>Eukaryota</taxon>
        <taxon>Viridiplantae</taxon>
        <taxon>Streptophyta</taxon>
        <taxon>Embryophyta</taxon>
        <taxon>Tracheophyta</taxon>
        <taxon>Spermatophyta</taxon>
        <taxon>Magnoliopsida</taxon>
        <taxon>eudicotyledons</taxon>
        <taxon>Gunneridae</taxon>
        <taxon>Pentapetalae</taxon>
        <taxon>rosids</taxon>
        <taxon>fabids</taxon>
        <taxon>Fagales</taxon>
        <taxon>Fagaceae</taxon>
        <taxon>Lithocarpus</taxon>
    </lineage>
</organism>
<comment type="caution">
    <text evidence="1">The sequence shown here is derived from an EMBL/GenBank/DDBJ whole genome shotgun (WGS) entry which is preliminary data.</text>
</comment>
<reference evidence="1 2" key="1">
    <citation type="submission" date="2024-01" db="EMBL/GenBank/DDBJ databases">
        <title>A telomere-to-telomere, gap-free genome of sweet tea (Lithocarpus litseifolius).</title>
        <authorList>
            <person name="Zhou J."/>
        </authorList>
    </citation>
    <scope>NUCLEOTIDE SEQUENCE [LARGE SCALE GENOMIC DNA]</scope>
    <source>
        <strain evidence="1">Zhou-2022a</strain>
        <tissue evidence="1">Leaf</tissue>
    </source>
</reference>
<accession>A0AAW2C6J1</accession>
<evidence type="ECO:0000313" key="2">
    <source>
        <dbReference type="Proteomes" id="UP001459277"/>
    </source>
</evidence>